<proteinExistence type="predicted"/>
<protein>
    <submittedName>
        <fullName evidence="1">Uncharacterized protein</fullName>
    </submittedName>
</protein>
<dbReference type="EMBL" id="JASBWR010000068">
    <property type="protein sequence ID" value="KAJ9099670.1"/>
    <property type="molecule type" value="Genomic_DNA"/>
</dbReference>
<accession>A0ACC2VJU3</accession>
<sequence>MKLAEALRLRSDYGQRLDDLHRRIERNVIVQEGDEPQEDPSKLTEEYEEICSQLVKLVTSINLINAEVKIKYAIRGRANEQELTMTQALAERDILKKKIQMYRSTVDGARLDQKFSYFKLEIKFRAVVEIPPLQKTIDELSANLRGLDVKIQEANWIEEYTERV</sequence>
<keyword evidence="2" id="KW-1185">Reference proteome</keyword>
<evidence type="ECO:0000313" key="1">
    <source>
        <dbReference type="EMBL" id="KAJ9099670.1"/>
    </source>
</evidence>
<reference evidence="1" key="1">
    <citation type="submission" date="2023-04" db="EMBL/GenBank/DDBJ databases">
        <title>Draft Genome sequencing of Naganishia species isolated from polar environments using Oxford Nanopore Technology.</title>
        <authorList>
            <person name="Leo P."/>
            <person name="Venkateswaran K."/>
        </authorList>
    </citation>
    <scope>NUCLEOTIDE SEQUENCE</scope>
    <source>
        <strain evidence="1">MNA-CCFEE 5261</strain>
    </source>
</reference>
<organism evidence="1 2">
    <name type="scientific">Naganishia cerealis</name>
    <dbReference type="NCBI Taxonomy" id="610337"/>
    <lineage>
        <taxon>Eukaryota</taxon>
        <taxon>Fungi</taxon>
        <taxon>Dikarya</taxon>
        <taxon>Basidiomycota</taxon>
        <taxon>Agaricomycotina</taxon>
        <taxon>Tremellomycetes</taxon>
        <taxon>Filobasidiales</taxon>
        <taxon>Filobasidiaceae</taxon>
        <taxon>Naganishia</taxon>
    </lineage>
</organism>
<comment type="caution">
    <text evidence="1">The sequence shown here is derived from an EMBL/GenBank/DDBJ whole genome shotgun (WGS) entry which is preliminary data.</text>
</comment>
<dbReference type="Proteomes" id="UP001241377">
    <property type="component" value="Unassembled WGS sequence"/>
</dbReference>
<gene>
    <name evidence="1" type="ORF">QFC19_005909</name>
</gene>
<name>A0ACC2VJU3_9TREE</name>
<evidence type="ECO:0000313" key="2">
    <source>
        <dbReference type="Proteomes" id="UP001241377"/>
    </source>
</evidence>